<evidence type="ECO:0000256" key="1">
    <source>
        <dbReference type="SAM" id="Phobius"/>
    </source>
</evidence>
<organism evidence="2 3">
    <name type="scientific">Lignipirellula cremea</name>
    <dbReference type="NCBI Taxonomy" id="2528010"/>
    <lineage>
        <taxon>Bacteria</taxon>
        <taxon>Pseudomonadati</taxon>
        <taxon>Planctomycetota</taxon>
        <taxon>Planctomycetia</taxon>
        <taxon>Pirellulales</taxon>
        <taxon>Pirellulaceae</taxon>
        <taxon>Lignipirellula</taxon>
    </lineage>
</organism>
<keyword evidence="1" id="KW-1133">Transmembrane helix</keyword>
<dbReference type="Proteomes" id="UP000317648">
    <property type="component" value="Chromosome"/>
</dbReference>
<evidence type="ECO:0000313" key="2">
    <source>
        <dbReference type="EMBL" id="QDU95776.1"/>
    </source>
</evidence>
<dbReference type="AlphaFoldDB" id="A0A518DVB3"/>
<dbReference type="EMBL" id="CP036433">
    <property type="protein sequence ID" value="QDU95776.1"/>
    <property type="molecule type" value="Genomic_DNA"/>
</dbReference>
<keyword evidence="3" id="KW-1185">Reference proteome</keyword>
<keyword evidence="1" id="KW-0812">Transmembrane</keyword>
<keyword evidence="1" id="KW-0472">Membrane</keyword>
<gene>
    <name evidence="2" type="ORF">Pla8534_35930</name>
</gene>
<protein>
    <submittedName>
        <fullName evidence="2">Uncharacterized protein</fullName>
    </submittedName>
</protein>
<feature type="transmembrane region" description="Helical" evidence="1">
    <location>
        <begin position="114"/>
        <end position="133"/>
    </location>
</feature>
<feature type="transmembrane region" description="Helical" evidence="1">
    <location>
        <begin position="12"/>
        <end position="32"/>
    </location>
</feature>
<feature type="transmembrane region" description="Helical" evidence="1">
    <location>
        <begin position="82"/>
        <end position="102"/>
    </location>
</feature>
<name>A0A518DVB3_9BACT</name>
<accession>A0A518DVB3</accession>
<sequence length="169" mass="19313">MTMRERLNVLAEYAFVIGLVIAPLFCFIIIPARLSDPSSQSDGYSRTDYGWPCVSNTQFSVWSNRSYAMDIPYRCEVHLTGYVVNTLILIMTGAIAGIFVYWKRNIRRFRIREILLVQATICAALALTINAGFRQRLLPVEWDTIVTLENKKPGCVEEMIFADYWGDGK</sequence>
<reference evidence="2 3" key="1">
    <citation type="submission" date="2019-02" db="EMBL/GenBank/DDBJ databases">
        <title>Deep-cultivation of Planctomycetes and their phenomic and genomic characterization uncovers novel biology.</title>
        <authorList>
            <person name="Wiegand S."/>
            <person name="Jogler M."/>
            <person name="Boedeker C."/>
            <person name="Pinto D."/>
            <person name="Vollmers J."/>
            <person name="Rivas-Marin E."/>
            <person name="Kohn T."/>
            <person name="Peeters S.H."/>
            <person name="Heuer A."/>
            <person name="Rast P."/>
            <person name="Oberbeckmann S."/>
            <person name="Bunk B."/>
            <person name="Jeske O."/>
            <person name="Meyerdierks A."/>
            <person name="Storesund J.E."/>
            <person name="Kallscheuer N."/>
            <person name="Luecker S."/>
            <person name="Lage O.M."/>
            <person name="Pohl T."/>
            <person name="Merkel B.J."/>
            <person name="Hornburger P."/>
            <person name="Mueller R.-W."/>
            <person name="Bruemmer F."/>
            <person name="Labrenz M."/>
            <person name="Spormann A.M."/>
            <person name="Op den Camp H."/>
            <person name="Overmann J."/>
            <person name="Amann R."/>
            <person name="Jetten M.S.M."/>
            <person name="Mascher T."/>
            <person name="Medema M.H."/>
            <person name="Devos D.P."/>
            <person name="Kaster A.-K."/>
            <person name="Ovreas L."/>
            <person name="Rohde M."/>
            <person name="Galperin M.Y."/>
            <person name="Jogler C."/>
        </authorList>
    </citation>
    <scope>NUCLEOTIDE SEQUENCE [LARGE SCALE GENOMIC DNA]</scope>
    <source>
        <strain evidence="2 3">Pla85_3_4</strain>
    </source>
</reference>
<proteinExistence type="predicted"/>
<evidence type="ECO:0000313" key="3">
    <source>
        <dbReference type="Proteomes" id="UP000317648"/>
    </source>
</evidence>
<dbReference type="KEGG" id="lcre:Pla8534_35930"/>